<dbReference type="Proteomes" id="UP000466535">
    <property type="component" value="Unassembled WGS sequence"/>
</dbReference>
<evidence type="ECO:0000256" key="1">
    <source>
        <dbReference type="SAM" id="MobiDB-lite"/>
    </source>
</evidence>
<gene>
    <name evidence="2" type="ORF">GRX03_06780</name>
</gene>
<protein>
    <submittedName>
        <fullName evidence="2">Uncharacterized protein</fullName>
    </submittedName>
</protein>
<evidence type="ECO:0000313" key="3">
    <source>
        <dbReference type="Proteomes" id="UP000466535"/>
    </source>
</evidence>
<organism evidence="2 3">
    <name type="scientific">Halovenus carboxidivorans</name>
    <dbReference type="NCBI Taxonomy" id="2692199"/>
    <lineage>
        <taxon>Archaea</taxon>
        <taxon>Methanobacteriati</taxon>
        <taxon>Methanobacteriota</taxon>
        <taxon>Stenosarchaea group</taxon>
        <taxon>Halobacteria</taxon>
        <taxon>Halobacteriales</taxon>
        <taxon>Haloarculaceae</taxon>
        <taxon>Halovenus</taxon>
    </lineage>
</organism>
<proteinExistence type="predicted"/>
<dbReference type="EMBL" id="WUUT01000002">
    <property type="protein sequence ID" value="MXR51309.1"/>
    <property type="molecule type" value="Genomic_DNA"/>
</dbReference>
<keyword evidence="3" id="KW-1185">Reference proteome</keyword>
<feature type="region of interest" description="Disordered" evidence="1">
    <location>
        <begin position="30"/>
        <end position="65"/>
    </location>
</feature>
<sequence>MYCVYMSTEHLEEEPVEELYGDFIDENYQWRPSATEETDTDSGPEFLNDERDADVDLMTGEGSDR</sequence>
<reference evidence="2 3" key="1">
    <citation type="submission" date="2019-12" db="EMBL/GenBank/DDBJ databases">
        <title>Isolation and characterization of three novel carbon monoxide-oxidizing members of Halobacteria from salione crusts and soils.</title>
        <authorList>
            <person name="Myers M.R."/>
            <person name="King G.M."/>
        </authorList>
    </citation>
    <scope>NUCLEOTIDE SEQUENCE [LARGE SCALE GENOMIC DNA]</scope>
    <source>
        <strain evidence="2 3">WSH3</strain>
    </source>
</reference>
<dbReference type="RefSeq" id="WP_159763447.1">
    <property type="nucleotide sequence ID" value="NZ_WUUT01000002.1"/>
</dbReference>
<evidence type="ECO:0000313" key="2">
    <source>
        <dbReference type="EMBL" id="MXR51309.1"/>
    </source>
</evidence>
<accession>A0A6B0TDN8</accession>
<name>A0A6B0TDN8_9EURY</name>
<comment type="caution">
    <text evidence="2">The sequence shown here is derived from an EMBL/GenBank/DDBJ whole genome shotgun (WGS) entry which is preliminary data.</text>
</comment>
<dbReference type="AlphaFoldDB" id="A0A6B0TDN8"/>